<feature type="non-terminal residue" evidence="3">
    <location>
        <position position="1"/>
    </location>
</feature>
<accession>A0A239K5A0</accession>
<feature type="domain" description="Trimeric autotransporter adhesin YadA-like head" evidence="1">
    <location>
        <begin position="206"/>
        <end position="232"/>
    </location>
</feature>
<dbReference type="AlphaFoldDB" id="A0A239K5A0"/>
<dbReference type="Gene3D" id="2.150.10.10">
    <property type="entry name" value="Serralysin-like metalloprotease, C-terminal"/>
    <property type="match status" value="3"/>
</dbReference>
<dbReference type="InterPro" id="IPR008640">
    <property type="entry name" value="Adhesin_Head_dom"/>
</dbReference>
<dbReference type="InterPro" id="IPR011049">
    <property type="entry name" value="Serralysin-like_metalloprot_C"/>
</dbReference>
<name>A0A239K5A0_9PSED</name>
<feature type="domain" description="Trimeric autotransporter adhesin YadA-like stalk" evidence="2">
    <location>
        <begin position="40"/>
        <end position="73"/>
    </location>
</feature>
<gene>
    <name evidence="3" type="ORF">SAMN05216255_0166</name>
</gene>
<dbReference type="Gene3D" id="6.20.50.100">
    <property type="match status" value="1"/>
</dbReference>
<dbReference type="EMBL" id="FZOG01000016">
    <property type="protein sequence ID" value="SNT13335.1"/>
    <property type="molecule type" value="Genomic_DNA"/>
</dbReference>
<dbReference type="Pfam" id="PF05658">
    <property type="entry name" value="YadA_head"/>
    <property type="match status" value="5"/>
</dbReference>
<dbReference type="Pfam" id="PF05662">
    <property type="entry name" value="YadA_stalk"/>
    <property type="match status" value="2"/>
</dbReference>
<sequence length="408" mass="39003">GIAGYTPSSADAAHMAAITATTSTLGALSVGDATNGQFRQITGVAAGTEDSDAVNVAQLTAVADTASDEIDAAKTHYYSVNDNGVQGGNYNNDGATGDNALAAGIGAKASGDNSIAIGSAALASAQQGVAIGDTSKAGDNGVALGNKAQAIGTGATALGPLSTATGANSVATGTYATSGGSGAIAQGMFSTASGDNSLASGSLSSAAGQNSIALGYSASATSEGGVALGSSSVATTGAGISGYVPVGATAAQMAAITATTSTLGAVSVGDATNGQFRQITGVAAGTEDSDAVNVAQLDAVTATADAAGQGWDISAQGANSTNVAPGDSVDLANTDGNIKVSKATDSNNVNFDLASDLVIDNSVTIGDTVINGDSVTTNNLTVNGDTKLGDNFYIDNSGAHYDGPITEG</sequence>
<evidence type="ECO:0000259" key="2">
    <source>
        <dbReference type="Pfam" id="PF05662"/>
    </source>
</evidence>
<organism evidence="3 4">
    <name type="scientific">Pseudomonas segetis</name>
    <dbReference type="NCBI Taxonomy" id="298908"/>
    <lineage>
        <taxon>Bacteria</taxon>
        <taxon>Pseudomonadati</taxon>
        <taxon>Pseudomonadota</taxon>
        <taxon>Gammaproteobacteria</taxon>
        <taxon>Pseudomonadales</taxon>
        <taxon>Pseudomonadaceae</taxon>
        <taxon>Pseudomonas</taxon>
    </lineage>
</organism>
<evidence type="ECO:0000313" key="4">
    <source>
        <dbReference type="Proteomes" id="UP000242915"/>
    </source>
</evidence>
<feature type="domain" description="Trimeric autotransporter adhesin YadA-like head" evidence="1">
    <location>
        <begin position="123"/>
        <end position="148"/>
    </location>
</feature>
<proteinExistence type="predicted"/>
<dbReference type="Proteomes" id="UP000242915">
    <property type="component" value="Unassembled WGS sequence"/>
</dbReference>
<feature type="domain" description="Trimeric autotransporter adhesin YadA-like head" evidence="1">
    <location>
        <begin position="95"/>
        <end position="120"/>
    </location>
</feature>
<dbReference type="GO" id="GO:0019867">
    <property type="term" value="C:outer membrane"/>
    <property type="evidence" value="ECO:0007669"/>
    <property type="project" value="InterPro"/>
</dbReference>
<keyword evidence="4" id="KW-1185">Reference proteome</keyword>
<evidence type="ECO:0000259" key="1">
    <source>
        <dbReference type="Pfam" id="PF05658"/>
    </source>
</evidence>
<dbReference type="InterPro" id="IPR008635">
    <property type="entry name" value="Coiled_stalk_dom"/>
</dbReference>
<evidence type="ECO:0000313" key="3">
    <source>
        <dbReference type="EMBL" id="SNT13335.1"/>
    </source>
</evidence>
<feature type="domain" description="Trimeric autotransporter adhesin YadA-like stalk" evidence="2">
    <location>
        <begin position="278"/>
        <end position="310"/>
    </location>
</feature>
<dbReference type="SUPFAM" id="SSF101967">
    <property type="entry name" value="Adhesin YadA, collagen-binding domain"/>
    <property type="match status" value="2"/>
</dbReference>
<dbReference type="CDD" id="cd12820">
    <property type="entry name" value="LbR_YadA-like"/>
    <property type="match status" value="1"/>
</dbReference>
<reference evidence="4" key="1">
    <citation type="submission" date="2017-06" db="EMBL/GenBank/DDBJ databases">
        <authorList>
            <person name="Varghese N."/>
            <person name="Submissions S."/>
        </authorList>
    </citation>
    <scope>NUCLEOTIDE SEQUENCE [LARGE SCALE GENOMIC DNA]</scope>
    <source>
        <strain evidence="4">CIP 108523</strain>
    </source>
</reference>
<feature type="non-terminal residue" evidence="3">
    <location>
        <position position="408"/>
    </location>
</feature>
<feature type="domain" description="Trimeric autotransporter adhesin YadA-like head" evidence="1">
    <location>
        <begin position="150"/>
        <end position="176"/>
    </location>
</feature>
<protein>
    <submittedName>
        <fullName evidence="3">Head domain of trimeric autotransporter adhesin</fullName>
    </submittedName>
</protein>
<feature type="domain" description="Trimeric autotransporter adhesin YadA-like head" evidence="1">
    <location>
        <begin position="180"/>
        <end position="202"/>
    </location>
</feature>